<proteinExistence type="predicted"/>
<evidence type="ECO:0000313" key="2">
    <source>
        <dbReference type="EMBL" id="WEK05788.1"/>
    </source>
</evidence>
<dbReference type="AlphaFoldDB" id="A0AAJ5VVQ5"/>
<dbReference type="Gene3D" id="1.10.530.10">
    <property type="match status" value="1"/>
</dbReference>
<gene>
    <name evidence="2" type="ORF">P0Y65_05900</name>
</gene>
<protein>
    <recommendedName>
        <fullName evidence="1">Glycoside hydrolase family 19 catalytic domain-containing protein</fullName>
    </recommendedName>
</protein>
<dbReference type="Proteomes" id="UP001217476">
    <property type="component" value="Chromosome"/>
</dbReference>
<sequence length="224" mass="24261">MALNDAFFSAVRSSLYGGSFNQVQVNALNAIGAAWEQYGDGDNRKLAYILATAHHETGAFKWLHEIWGPTDAQRRYEGRADLGNTQPGDGKRYMGRGFVQLTGRRNYADWSKRTGLDLIAKPDLVVEPAVAARILVQGSMLGTFTGKKLGDYSVFKDMRRVINGTDKADLIAGYAEKFLAALKAGASAEPASMVPAEPATPNADVIRQQIKIIRAGLDALEAAL</sequence>
<dbReference type="InterPro" id="IPR000726">
    <property type="entry name" value="Glyco_hydro_19_cat"/>
</dbReference>
<evidence type="ECO:0000313" key="3">
    <source>
        <dbReference type="Proteomes" id="UP001217476"/>
    </source>
</evidence>
<organism evidence="2 3">
    <name type="scientific">Candidatus Devosia phytovorans</name>
    <dbReference type="NCBI Taxonomy" id="3121372"/>
    <lineage>
        <taxon>Bacteria</taxon>
        <taxon>Pseudomonadati</taxon>
        <taxon>Pseudomonadota</taxon>
        <taxon>Alphaproteobacteria</taxon>
        <taxon>Hyphomicrobiales</taxon>
        <taxon>Devosiaceae</taxon>
        <taxon>Devosia</taxon>
    </lineage>
</organism>
<dbReference type="GO" id="GO:0016998">
    <property type="term" value="P:cell wall macromolecule catabolic process"/>
    <property type="evidence" value="ECO:0007669"/>
    <property type="project" value="InterPro"/>
</dbReference>
<feature type="domain" description="Glycoside hydrolase family 19 catalytic" evidence="1">
    <location>
        <begin position="85"/>
        <end position="130"/>
    </location>
</feature>
<dbReference type="Pfam" id="PF00182">
    <property type="entry name" value="Glyco_hydro_19"/>
    <property type="match status" value="1"/>
</dbReference>
<dbReference type="GO" id="GO:0004568">
    <property type="term" value="F:chitinase activity"/>
    <property type="evidence" value="ECO:0007669"/>
    <property type="project" value="InterPro"/>
</dbReference>
<dbReference type="GO" id="GO:0006032">
    <property type="term" value="P:chitin catabolic process"/>
    <property type="evidence" value="ECO:0007669"/>
    <property type="project" value="InterPro"/>
</dbReference>
<dbReference type="SUPFAM" id="SSF53955">
    <property type="entry name" value="Lysozyme-like"/>
    <property type="match status" value="1"/>
</dbReference>
<accession>A0AAJ5VVQ5</accession>
<dbReference type="EMBL" id="CP119312">
    <property type="protein sequence ID" value="WEK05788.1"/>
    <property type="molecule type" value="Genomic_DNA"/>
</dbReference>
<dbReference type="InterPro" id="IPR023346">
    <property type="entry name" value="Lysozyme-like_dom_sf"/>
</dbReference>
<reference evidence="2" key="1">
    <citation type="submission" date="2023-03" db="EMBL/GenBank/DDBJ databases">
        <title>Andean soil-derived lignocellulolytic bacterial consortium as a source of novel taxa and putative plastic-active enzymes.</title>
        <authorList>
            <person name="Diaz-Garcia L."/>
            <person name="Chuvochina M."/>
            <person name="Feuerriegel G."/>
            <person name="Bunk B."/>
            <person name="Sproer C."/>
            <person name="Streit W.R."/>
            <person name="Rodriguez L.M."/>
            <person name="Overmann J."/>
            <person name="Jimenez D.J."/>
        </authorList>
    </citation>
    <scope>NUCLEOTIDE SEQUENCE</scope>
    <source>
        <strain evidence="2">MAG 4196</strain>
    </source>
</reference>
<evidence type="ECO:0000259" key="1">
    <source>
        <dbReference type="Pfam" id="PF00182"/>
    </source>
</evidence>
<name>A0AAJ5VVQ5_9HYPH</name>